<reference evidence="2 3" key="1">
    <citation type="journal article" date="2019" name="Genome Biol. Evol.">
        <title>Insights into the evolution of the New World diploid cottons (Gossypium, subgenus Houzingenia) based on genome sequencing.</title>
        <authorList>
            <person name="Grover C.E."/>
            <person name="Arick M.A. 2nd"/>
            <person name="Thrash A."/>
            <person name="Conover J.L."/>
            <person name="Sanders W.S."/>
            <person name="Peterson D.G."/>
            <person name="Frelichowski J.E."/>
            <person name="Scheffler J.A."/>
            <person name="Scheffler B.E."/>
            <person name="Wendel J.F."/>
        </authorList>
    </citation>
    <scope>NUCLEOTIDE SEQUENCE [LARGE SCALE GENOMIC DNA]</scope>
    <source>
        <strain evidence="2">0</strain>
        <tissue evidence="2">Leaf</tissue>
    </source>
</reference>
<name>A0A7J9GLC4_9ROSI</name>
<keyword evidence="3" id="KW-1185">Reference proteome</keyword>
<dbReference type="AlphaFoldDB" id="A0A7J9GLC4"/>
<dbReference type="EMBL" id="JABFAD010000005">
    <property type="protein sequence ID" value="MBA0798301.1"/>
    <property type="molecule type" value="Genomic_DNA"/>
</dbReference>
<evidence type="ECO:0000256" key="1">
    <source>
        <dbReference type="SAM" id="MobiDB-lite"/>
    </source>
</evidence>
<evidence type="ECO:0000313" key="3">
    <source>
        <dbReference type="Proteomes" id="UP000593560"/>
    </source>
</evidence>
<evidence type="ECO:0000313" key="2">
    <source>
        <dbReference type="EMBL" id="MBA0798301.1"/>
    </source>
</evidence>
<feature type="region of interest" description="Disordered" evidence="1">
    <location>
        <begin position="57"/>
        <end position="105"/>
    </location>
</feature>
<dbReference type="Proteomes" id="UP000593560">
    <property type="component" value="Unassembled WGS sequence"/>
</dbReference>
<proteinExistence type="predicted"/>
<sequence length="105" mass="12424">MKRCISGQKVEIFFPYLLATLCKSAEVPMEENEQFMHPTKSLIGLVLEEFTRRNNMRIPNYPQDMFGPTHLEHEEDEQKSEEQKESDDEEGEGNENMDFDEEEYD</sequence>
<feature type="compositionally biased region" description="Acidic residues" evidence="1">
    <location>
        <begin position="74"/>
        <end position="105"/>
    </location>
</feature>
<accession>A0A7J9GLC4</accession>
<comment type="caution">
    <text evidence="2">The sequence shown here is derived from an EMBL/GenBank/DDBJ whole genome shotgun (WGS) entry which is preliminary data.</text>
</comment>
<gene>
    <name evidence="2" type="ORF">Gohar_008905</name>
</gene>
<protein>
    <submittedName>
        <fullName evidence="2">Uncharacterized protein</fullName>
    </submittedName>
</protein>
<organism evidence="2 3">
    <name type="scientific">Gossypium harknessii</name>
    <dbReference type="NCBI Taxonomy" id="34285"/>
    <lineage>
        <taxon>Eukaryota</taxon>
        <taxon>Viridiplantae</taxon>
        <taxon>Streptophyta</taxon>
        <taxon>Embryophyta</taxon>
        <taxon>Tracheophyta</taxon>
        <taxon>Spermatophyta</taxon>
        <taxon>Magnoliopsida</taxon>
        <taxon>eudicotyledons</taxon>
        <taxon>Gunneridae</taxon>
        <taxon>Pentapetalae</taxon>
        <taxon>rosids</taxon>
        <taxon>malvids</taxon>
        <taxon>Malvales</taxon>
        <taxon>Malvaceae</taxon>
        <taxon>Malvoideae</taxon>
        <taxon>Gossypium</taxon>
    </lineage>
</organism>
<dbReference type="OrthoDB" id="997689at2759"/>